<gene>
    <name evidence="1" type="ORF">EV207_1118</name>
</gene>
<dbReference type="Proteomes" id="UP000295416">
    <property type="component" value="Unassembled WGS sequence"/>
</dbReference>
<accession>A0A4R2P368</accession>
<dbReference type="InterPro" id="IPR025072">
    <property type="entry name" value="Fur_reg_FbpA"/>
</dbReference>
<evidence type="ECO:0000313" key="1">
    <source>
        <dbReference type="EMBL" id="TCP29209.1"/>
    </source>
</evidence>
<dbReference type="Pfam" id="PF13076">
    <property type="entry name" value="Fur_reg_FbpA"/>
    <property type="match status" value="1"/>
</dbReference>
<name>A0A4R2P368_9BACL</name>
<evidence type="ECO:0000313" key="2">
    <source>
        <dbReference type="Proteomes" id="UP000295416"/>
    </source>
</evidence>
<keyword evidence="2" id="KW-1185">Reference proteome</keyword>
<organism evidence="1 2">
    <name type="scientific">Scopulibacillus darangshiensis</name>
    <dbReference type="NCBI Taxonomy" id="442528"/>
    <lineage>
        <taxon>Bacteria</taxon>
        <taxon>Bacillati</taxon>
        <taxon>Bacillota</taxon>
        <taxon>Bacilli</taxon>
        <taxon>Bacillales</taxon>
        <taxon>Sporolactobacillaceae</taxon>
        <taxon>Scopulibacillus</taxon>
    </lineage>
</organism>
<protein>
    <submittedName>
        <fullName evidence="1">Fur-regulated basic protein A</fullName>
    </submittedName>
</protein>
<comment type="caution">
    <text evidence="1">The sequence shown here is derived from an EMBL/GenBank/DDBJ whole genome shotgun (WGS) entry which is preliminary data.</text>
</comment>
<reference evidence="1 2" key="1">
    <citation type="submission" date="2019-03" db="EMBL/GenBank/DDBJ databases">
        <title>Genomic Encyclopedia of Type Strains, Phase IV (KMG-IV): sequencing the most valuable type-strain genomes for metagenomic binning, comparative biology and taxonomic classification.</title>
        <authorList>
            <person name="Goeker M."/>
        </authorList>
    </citation>
    <scope>NUCLEOTIDE SEQUENCE [LARGE SCALE GENOMIC DNA]</scope>
    <source>
        <strain evidence="1 2">DSM 19377</strain>
    </source>
</reference>
<dbReference type="RefSeq" id="WP_243647006.1">
    <property type="nucleotide sequence ID" value="NZ_SLXK01000011.1"/>
</dbReference>
<dbReference type="AlphaFoldDB" id="A0A4R2P368"/>
<proteinExistence type="predicted"/>
<sequence length="56" mass="6852">MSKRHPESMEKKKNYFIKKLLDYGVYKAKGRQLYELTIGELEREYRRTKLKKSFHG</sequence>
<dbReference type="EMBL" id="SLXK01000011">
    <property type="protein sequence ID" value="TCP29209.1"/>
    <property type="molecule type" value="Genomic_DNA"/>
</dbReference>